<gene>
    <name evidence="1" type="ORF">METZ01_LOCUS195635</name>
</gene>
<reference evidence="1" key="1">
    <citation type="submission" date="2018-05" db="EMBL/GenBank/DDBJ databases">
        <authorList>
            <person name="Lanie J.A."/>
            <person name="Ng W.-L."/>
            <person name="Kazmierczak K.M."/>
            <person name="Andrzejewski T.M."/>
            <person name="Davidsen T.M."/>
            <person name="Wayne K.J."/>
            <person name="Tettelin H."/>
            <person name="Glass J.I."/>
            <person name="Rusch D."/>
            <person name="Podicherti R."/>
            <person name="Tsui H.-C.T."/>
            <person name="Winkler M.E."/>
        </authorList>
    </citation>
    <scope>NUCLEOTIDE SEQUENCE</scope>
</reference>
<name>A0A382DYJ7_9ZZZZ</name>
<dbReference type="AlphaFoldDB" id="A0A382DYJ7"/>
<protein>
    <submittedName>
        <fullName evidence="1">Uncharacterized protein</fullName>
    </submittedName>
</protein>
<dbReference type="EMBL" id="UINC01041468">
    <property type="protein sequence ID" value="SVB42781.1"/>
    <property type="molecule type" value="Genomic_DNA"/>
</dbReference>
<evidence type="ECO:0000313" key="1">
    <source>
        <dbReference type="EMBL" id="SVB42781.1"/>
    </source>
</evidence>
<feature type="non-terminal residue" evidence="1">
    <location>
        <position position="583"/>
    </location>
</feature>
<proteinExistence type="predicted"/>
<feature type="non-terminal residue" evidence="1">
    <location>
        <position position="1"/>
    </location>
</feature>
<organism evidence="1">
    <name type="scientific">marine metagenome</name>
    <dbReference type="NCBI Taxonomy" id="408172"/>
    <lineage>
        <taxon>unclassified sequences</taxon>
        <taxon>metagenomes</taxon>
        <taxon>ecological metagenomes</taxon>
    </lineage>
</organism>
<accession>A0A382DYJ7</accession>
<sequence>ENEYIIVSDNKLNVSLIAFQTTADFGDPADDLPTSGQDQAFTSIILNWTDKGEDAQIELRYSPVGTYVDFADVSNNSLTTRITDTLNAKDTDSYIWNTSALATSTGTDYYIYALYYVGGTAYTSVSKKIKLKSLEFTDPPITDIVVDTASTDSNIISSDHRSHTVTWTDWDRRNNNEDLDIYVSQAPFALVAQLFAAVSEIDDTKRAVLVQADLDPAAVNSVGWDLTTGFGLLGDSPAPEGDYYVYAIADDGNGSSYQHLTISVGRVTVRHSPFFYDAPVTINPNKADSGNIDSSDVVTADTITVDWKAGDWDDNLTISFYYILKTAYDANPALYALPKDIQNNTFEAFAMNSFGTITPISSFPEAERLAKDPGDGFKRWDYYSSASVVPAGKYTVWVILEDTSGDLAAKKAEMIFDVTHSPAIVIDNPISSIDTTSTMHPYYTISWSDVDRDEPALIDLFYSKIDLRGNVTNGSGEPIGGLLTNALNAAVGTTSQVTVASGYAKLTSTPIQEDPEGASDRFLFDFTSGSTSSPIDDNVPYYVYALIDSNGDGTYEAGYQSSGLIREQGSALRILTPAIQEQT</sequence>